<keyword evidence="3 10" id="KW-0285">Flavoprotein</keyword>
<dbReference type="EMBL" id="FOUE01000002">
    <property type="protein sequence ID" value="SFM25125.1"/>
    <property type="molecule type" value="Genomic_DNA"/>
</dbReference>
<keyword evidence="6 10" id="KW-0819">tRNA processing</keyword>
<evidence type="ECO:0000256" key="5">
    <source>
        <dbReference type="ARBA" id="ARBA00022691"/>
    </source>
</evidence>
<dbReference type="InterPro" id="IPR017610">
    <property type="entry name" value="tRNA_S-uridine_synth_MnmC_C"/>
</dbReference>
<evidence type="ECO:0000256" key="7">
    <source>
        <dbReference type="ARBA" id="ARBA00022827"/>
    </source>
</evidence>
<keyword evidence="4 10" id="KW-0808">Transferase</keyword>
<dbReference type="Proteomes" id="UP000198519">
    <property type="component" value="Unassembled WGS sequence"/>
</dbReference>
<dbReference type="NCBIfam" id="NF002481">
    <property type="entry name" value="PRK01747.1-2"/>
    <property type="match status" value="1"/>
</dbReference>
<comment type="function">
    <text evidence="10">Catalyzes the last two steps in the biosynthesis of 5-methylaminomethyl-2-thiouridine (mnm(5)s(2)U) at the wobble position (U34) in tRNA. Catalyzes the FAD-dependent demodification of cmnm(5)s(2)U34 to nm(5)s(2)U34, followed by the transfer of a methyl group from S-adenosyl-L-methionine to nm(5)s(2)U34, to form mnm(5)s(2)U34.</text>
</comment>
<feature type="domain" description="FAD dependent oxidoreductase" evidence="11">
    <location>
        <begin position="271"/>
        <end position="612"/>
    </location>
</feature>
<protein>
    <recommendedName>
        <fullName evidence="10">tRNA 5-methylaminomethyl-2-thiouridine biosynthesis bifunctional protein MnmC</fullName>
        <shortName evidence="10">tRNA mnm(5)s(2)U biosynthesis bifunctional protein</shortName>
    </recommendedName>
    <domain>
        <recommendedName>
            <fullName evidence="10">tRNA (mnm(5)s(2)U34)-methyltransferase</fullName>
            <ecNumber evidence="10">2.1.1.61</ecNumber>
        </recommendedName>
    </domain>
    <domain>
        <recommendedName>
            <fullName evidence="10">FAD-dependent cmnm(5)s(2)U34 oxidoreductase</fullName>
            <ecNumber evidence="10">1.5.-.-</ecNumber>
        </recommendedName>
    </domain>
</protein>
<dbReference type="Pfam" id="PF05430">
    <property type="entry name" value="Methyltransf_30"/>
    <property type="match status" value="1"/>
</dbReference>
<evidence type="ECO:0000256" key="6">
    <source>
        <dbReference type="ARBA" id="ARBA00022694"/>
    </source>
</evidence>
<dbReference type="Gene3D" id="3.40.50.150">
    <property type="entry name" value="Vaccinia Virus protein VP39"/>
    <property type="match status" value="1"/>
</dbReference>
<reference evidence="14" key="1">
    <citation type="submission" date="2016-10" db="EMBL/GenBank/DDBJ databases">
        <authorList>
            <person name="Varghese N."/>
            <person name="Submissions S."/>
        </authorList>
    </citation>
    <scope>NUCLEOTIDE SEQUENCE [LARGE SCALE GENOMIC DNA]</scope>
    <source>
        <strain evidence="14">CGMCC 1.7061</strain>
    </source>
</reference>
<evidence type="ECO:0000256" key="2">
    <source>
        <dbReference type="ARBA" id="ARBA00022603"/>
    </source>
</evidence>
<comment type="similarity">
    <text evidence="10">In the N-terminal section; belongs to the methyltransferase superfamily. tRNA (mnm(5)s(2)U34)-methyltransferase family.</text>
</comment>
<dbReference type="EC" id="2.1.1.61" evidence="10"/>
<dbReference type="GO" id="GO:0004808">
    <property type="term" value="F:tRNA (5-methylaminomethyl-2-thiouridylate)(34)-methyltransferase activity"/>
    <property type="evidence" value="ECO:0007669"/>
    <property type="project" value="UniProtKB-EC"/>
</dbReference>
<evidence type="ECO:0000256" key="9">
    <source>
        <dbReference type="ARBA" id="ARBA00023268"/>
    </source>
</evidence>
<evidence type="ECO:0000256" key="4">
    <source>
        <dbReference type="ARBA" id="ARBA00022679"/>
    </source>
</evidence>
<keyword evidence="9 10" id="KW-0511">Multifunctional enzyme</keyword>
<dbReference type="HAMAP" id="MF_01102">
    <property type="entry name" value="MnmC"/>
    <property type="match status" value="1"/>
</dbReference>
<evidence type="ECO:0000256" key="1">
    <source>
        <dbReference type="ARBA" id="ARBA00022490"/>
    </source>
</evidence>
<dbReference type="InterPro" id="IPR047785">
    <property type="entry name" value="tRNA_MNMC2"/>
</dbReference>
<sequence length="638" mass="69718">MSSQGANRRVSIAPASIAWHDGVPESTDFGDVYFSRDNGLEETRYVFLQHNRLDERFRALCDGSQFVIAESGFGTGLNFLAAWQCWRDSNAADGATLHFVSVEKFPLTPDDLKQAHDLWPELADLAQELQANYPELVGGVHRLVLDGGRVRLTLFFGDALDGWQELEFKADAWFLDGFAPSLNPQLWVDDVVSAVQKHSKPGTSVATFTAVGRVRRALIAAGFDMAKVPGYGRKREMLAGTFKGNPTSPTETVPVPDTLLPQPDQQPAKSVIIVGAGVAGTQLAHNLAQRGVRVTVVDSASKPGSGASGNLQGALYVKLGVDYSPQTQLALSALLHAQRSYAPLEHNAWFPSGVLQIAYSEAERLRHQKFLANNDYPRSVLRPVTPEQASKLAGVPVAQSGLWFANSGWLKPARLCEQYLKNRHISFQASYHVHTIDYLDGQWRIADPQGQVLVADELVLCAGHRIQELLPKDQYRFKPIRGQVTLVDEESINPPSCVVCGNRYLNPADQGTCLTGATFDLRDDNPELSAGSQQENIGSLMDMLPGVFKRSPSPDEPLSGRVGFRCTTHDYQPVAGQLGAQDYPGQPAPYLLTGLGSKGLSYAPLLAEYLADVITGQPQALPISISRRLRPERCRNQA</sequence>
<dbReference type="OrthoDB" id="9786494at2"/>
<evidence type="ECO:0000256" key="10">
    <source>
        <dbReference type="HAMAP-Rule" id="MF_01102"/>
    </source>
</evidence>
<dbReference type="GO" id="GO:0032259">
    <property type="term" value="P:methylation"/>
    <property type="evidence" value="ECO:0007669"/>
    <property type="project" value="UniProtKB-KW"/>
</dbReference>
<feature type="domain" description="MnmC-like methyltransferase" evidence="12">
    <location>
        <begin position="120"/>
        <end position="241"/>
    </location>
</feature>
<dbReference type="SUPFAM" id="SSF51905">
    <property type="entry name" value="FAD/NAD(P)-binding domain"/>
    <property type="match status" value="1"/>
</dbReference>
<comment type="cofactor">
    <cofactor evidence="10">
        <name>FAD</name>
        <dbReference type="ChEBI" id="CHEBI:57692"/>
    </cofactor>
</comment>
<dbReference type="Gene3D" id="3.50.50.60">
    <property type="entry name" value="FAD/NAD(P)-binding domain"/>
    <property type="match status" value="1"/>
</dbReference>
<dbReference type="Gene3D" id="3.30.9.10">
    <property type="entry name" value="D-Amino Acid Oxidase, subunit A, domain 2"/>
    <property type="match status" value="1"/>
</dbReference>
<dbReference type="NCBIfam" id="NF033855">
    <property type="entry name" value="tRNA_MNMC2"/>
    <property type="match status" value="1"/>
</dbReference>
<dbReference type="InterPro" id="IPR023032">
    <property type="entry name" value="tRNA_MAMT_biosynth_bifunc_MnmC"/>
</dbReference>
<keyword evidence="14" id="KW-1185">Reference proteome</keyword>
<evidence type="ECO:0000313" key="13">
    <source>
        <dbReference type="EMBL" id="SFM25125.1"/>
    </source>
</evidence>
<evidence type="ECO:0000256" key="3">
    <source>
        <dbReference type="ARBA" id="ARBA00022630"/>
    </source>
</evidence>
<dbReference type="SUPFAM" id="SSF54373">
    <property type="entry name" value="FAD-linked reductases, C-terminal domain"/>
    <property type="match status" value="1"/>
</dbReference>
<dbReference type="GO" id="GO:0005737">
    <property type="term" value="C:cytoplasm"/>
    <property type="evidence" value="ECO:0007669"/>
    <property type="project" value="UniProtKB-SubCell"/>
</dbReference>
<feature type="region of interest" description="FAD-dependent cmnm(5)s(2)U34 oxidoreductase" evidence="10">
    <location>
        <begin position="274"/>
        <end position="638"/>
    </location>
</feature>
<keyword evidence="5 10" id="KW-0949">S-adenosyl-L-methionine</keyword>
<organism evidence="13 14">
    <name type="scientific">Marinobacter zhejiangensis</name>
    <dbReference type="NCBI Taxonomy" id="488535"/>
    <lineage>
        <taxon>Bacteria</taxon>
        <taxon>Pseudomonadati</taxon>
        <taxon>Pseudomonadota</taxon>
        <taxon>Gammaproteobacteria</taxon>
        <taxon>Pseudomonadales</taxon>
        <taxon>Marinobacteraceae</taxon>
        <taxon>Marinobacter</taxon>
    </lineage>
</organism>
<gene>
    <name evidence="10" type="primary">mnmC</name>
    <name evidence="13" type="ORF">SAMN04487963_1918</name>
</gene>
<evidence type="ECO:0000259" key="11">
    <source>
        <dbReference type="Pfam" id="PF01266"/>
    </source>
</evidence>
<dbReference type="GO" id="GO:0002097">
    <property type="term" value="P:tRNA wobble base modification"/>
    <property type="evidence" value="ECO:0007669"/>
    <property type="project" value="UniProtKB-UniRule"/>
</dbReference>
<keyword evidence="8 10" id="KW-0560">Oxidoreductase</keyword>
<evidence type="ECO:0000313" key="14">
    <source>
        <dbReference type="Proteomes" id="UP000198519"/>
    </source>
</evidence>
<keyword evidence="2 10" id="KW-0489">Methyltransferase</keyword>
<name>A0A1I4PBX7_9GAMM</name>
<dbReference type="GO" id="GO:0016645">
    <property type="term" value="F:oxidoreductase activity, acting on the CH-NH group of donors"/>
    <property type="evidence" value="ECO:0007669"/>
    <property type="project" value="InterPro"/>
</dbReference>
<dbReference type="RefSeq" id="WP_092021892.1">
    <property type="nucleotide sequence ID" value="NZ_FOUE01000002.1"/>
</dbReference>
<dbReference type="PANTHER" id="PTHR13847:SF283">
    <property type="entry name" value="TRNA 5-METHYLAMINOMETHYL-2-THIOURIDINE BIOSYNTHESIS BIFUNCTIONAL PROTEIN MNMC"/>
    <property type="match status" value="1"/>
</dbReference>
<dbReference type="NCBIfam" id="TIGR03197">
    <property type="entry name" value="MnmC_Cterm"/>
    <property type="match status" value="1"/>
</dbReference>
<dbReference type="STRING" id="488535.SAMN04487963_1918"/>
<dbReference type="InterPro" id="IPR008471">
    <property type="entry name" value="MnmC-like_methylTransf"/>
</dbReference>
<feature type="region of interest" description="tRNA (mnm(5)s(2)U34)-methyltransferase" evidence="10">
    <location>
        <begin position="1"/>
        <end position="243"/>
    </location>
</feature>
<dbReference type="InterPro" id="IPR029063">
    <property type="entry name" value="SAM-dependent_MTases_sf"/>
</dbReference>
<comment type="similarity">
    <text evidence="10">In the C-terminal section; belongs to the DAO family.</text>
</comment>
<keyword evidence="7 10" id="KW-0274">FAD</keyword>
<dbReference type="EC" id="1.5.-.-" evidence="10"/>
<evidence type="ECO:0000256" key="8">
    <source>
        <dbReference type="ARBA" id="ARBA00023002"/>
    </source>
</evidence>
<comment type="catalytic activity">
    <reaction evidence="10">
        <text>5-aminomethyl-2-thiouridine(34) in tRNA + S-adenosyl-L-methionine = 5-methylaminomethyl-2-thiouridine(34) in tRNA + S-adenosyl-L-homocysteine + H(+)</text>
        <dbReference type="Rhea" id="RHEA:19569"/>
        <dbReference type="Rhea" id="RHEA-COMP:10195"/>
        <dbReference type="Rhea" id="RHEA-COMP:10197"/>
        <dbReference type="ChEBI" id="CHEBI:15378"/>
        <dbReference type="ChEBI" id="CHEBI:57856"/>
        <dbReference type="ChEBI" id="CHEBI:59789"/>
        <dbReference type="ChEBI" id="CHEBI:74454"/>
        <dbReference type="ChEBI" id="CHEBI:74455"/>
        <dbReference type="EC" id="2.1.1.61"/>
    </reaction>
</comment>
<dbReference type="PANTHER" id="PTHR13847">
    <property type="entry name" value="SARCOSINE DEHYDROGENASE-RELATED"/>
    <property type="match status" value="1"/>
</dbReference>
<dbReference type="InterPro" id="IPR036188">
    <property type="entry name" value="FAD/NAD-bd_sf"/>
</dbReference>
<evidence type="ECO:0000259" key="12">
    <source>
        <dbReference type="Pfam" id="PF05430"/>
    </source>
</evidence>
<dbReference type="AlphaFoldDB" id="A0A1I4PBX7"/>
<comment type="subcellular location">
    <subcellularLocation>
        <location evidence="10">Cytoplasm</location>
    </subcellularLocation>
</comment>
<dbReference type="GO" id="GO:0050660">
    <property type="term" value="F:flavin adenine dinucleotide binding"/>
    <property type="evidence" value="ECO:0007669"/>
    <property type="project" value="UniProtKB-UniRule"/>
</dbReference>
<proteinExistence type="inferred from homology"/>
<keyword evidence="1 10" id="KW-0963">Cytoplasm</keyword>
<accession>A0A1I4PBX7</accession>
<dbReference type="Pfam" id="PF01266">
    <property type="entry name" value="DAO"/>
    <property type="match status" value="1"/>
</dbReference>
<dbReference type="InterPro" id="IPR006076">
    <property type="entry name" value="FAD-dep_OxRdtase"/>
</dbReference>